<dbReference type="OrthoDB" id="5404651at2759"/>
<dbReference type="PROSITE" id="PS00098">
    <property type="entry name" value="THIOLASE_1"/>
    <property type="match status" value="1"/>
</dbReference>
<reference evidence="12 13" key="2">
    <citation type="journal article" date="2013" name="PLoS Genet.">
        <title>Comparative genome structure, secondary metabolite, and effector coding capacity across Cochliobolus pathogens.</title>
        <authorList>
            <person name="Condon B.J."/>
            <person name="Leng Y."/>
            <person name="Wu D."/>
            <person name="Bushley K.E."/>
            <person name="Ohm R.A."/>
            <person name="Otillar R."/>
            <person name="Martin J."/>
            <person name="Schackwitz W."/>
            <person name="Grimwood J."/>
            <person name="MohdZainudin N."/>
            <person name="Xue C."/>
            <person name="Wang R."/>
            <person name="Manning V.A."/>
            <person name="Dhillon B."/>
            <person name="Tu Z.J."/>
            <person name="Steffenson B.J."/>
            <person name="Salamov A."/>
            <person name="Sun H."/>
            <person name="Lowry S."/>
            <person name="LaButti K."/>
            <person name="Han J."/>
            <person name="Copeland A."/>
            <person name="Lindquist E."/>
            <person name="Barry K."/>
            <person name="Schmutz J."/>
            <person name="Baker S.E."/>
            <person name="Ciuffetti L.M."/>
            <person name="Grigoriev I.V."/>
            <person name="Zhong S."/>
            <person name="Turgeon B.G."/>
        </authorList>
    </citation>
    <scope>NUCLEOTIDE SEQUENCE [LARGE SCALE GENOMIC DNA]</scope>
    <source>
        <strain evidence="13">28A</strain>
    </source>
</reference>
<evidence type="ECO:0000256" key="2">
    <source>
        <dbReference type="ARBA" id="ARBA00004872"/>
    </source>
</evidence>
<evidence type="ECO:0000256" key="4">
    <source>
        <dbReference type="ARBA" id="ARBA00022679"/>
    </source>
</evidence>
<dbReference type="GO" id="GO:0010124">
    <property type="term" value="P:phenylacetate catabolic process"/>
    <property type="evidence" value="ECO:0007669"/>
    <property type="project" value="TreeGrafter"/>
</dbReference>
<dbReference type="Gene3D" id="3.40.47.10">
    <property type="match status" value="2"/>
</dbReference>
<dbReference type="EMBL" id="KB908604">
    <property type="protein sequence ID" value="EOA86170.1"/>
    <property type="molecule type" value="Genomic_DNA"/>
</dbReference>
<dbReference type="eggNOG" id="KOG1389">
    <property type="taxonomic scope" value="Eukaryota"/>
</dbReference>
<evidence type="ECO:0000256" key="8">
    <source>
        <dbReference type="PIRSR" id="PIRSR000429-1"/>
    </source>
</evidence>
<protein>
    <submittedName>
        <fullName evidence="12">Uncharacterized protein</fullName>
    </submittedName>
</protein>
<dbReference type="InterPro" id="IPR050215">
    <property type="entry name" value="Thiolase-like_sf_Thiolase"/>
</dbReference>
<dbReference type="PANTHER" id="PTHR43853:SF10">
    <property type="entry name" value="ACETYL-COA C-ACETYLTRANSFERASE"/>
    <property type="match status" value="1"/>
</dbReference>
<comment type="similarity">
    <text evidence="3 9">Belongs to the thiolase-like superfamily. Thiolase family.</text>
</comment>
<evidence type="ECO:0000256" key="6">
    <source>
        <dbReference type="ARBA" id="ARBA00023315"/>
    </source>
</evidence>
<dbReference type="CDD" id="cd00751">
    <property type="entry name" value="thiolase"/>
    <property type="match status" value="1"/>
</dbReference>
<feature type="active site" description="Acyl-thioester intermediate" evidence="8">
    <location>
        <position position="114"/>
    </location>
</feature>
<dbReference type="PIRSF" id="PIRSF000429">
    <property type="entry name" value="Ac-CoA_Ac_transf"/>
    <property type="match status" value="1"/>
</dbReference>
<name>R0IME2_EXST2</name>
<feature type="active site" description="Proton acceptor" evidence="8">
    <location>
        <position position="370"/>
    </location>
</feature>
<dbReference type="PROSITE" id="PS00737">
    <property type="entry name" value="THIOLASE_2"/>
    <property type="match status" value="1"/>
</dbReference>
<dbReference type="InterPro" id="IPR020613">
    <property type="entry name" value="Thiolase_CS"/>
</dbReference>
<organism evidence="12 13">
    <name type="scientific">Exserohilum turcicum (strain 28A)</name>
    <name type="common">Northern leaf blight fungus</name>
    <name type="synonym">Setosphaeria turcica</name>
    <dbReference type="NCBI Taxonomy" id="671987"/>
    <lineage>
        <taxon>Eukaryota</taxon>
        <taxon>Fungi</taxon>
        <taxon>Dikarya</taxon>
        <taxon>Ascomycota</taxon>
        <taxon>Pezizomycotina</taxon>
        <taxon>Dothideomycetes</taxon>
        <taxon>Pleosporomycetidae</taxon>
        <taxon>Pleosporales</taxon>
        <taxon>Pleosporineae</taxon>
        <taxon>Pleosporaceae</taxon>
        <taxon>Exserohilum</taxon>
    </lineage>
</organism>
<sequence length="417" mass="44401">MSDRLKSIASHVTPATSGLSAITTKNPDDIVITLAIRTPLTKAYKGGFKDTTLDGIVVKTLKQVVAKMNMDPALVEDICLGNVSSAKAAYYIRASMLAAGFPNTTSGSSVNRFCSSGLKAVQDIANQISLGNIEIGLAVGVESMTEGGDRLERPFTGEVLENQEATDCMQPMGQTSENVGNDFNISRERQDRFAAESYRRAEAAQKAGLFDDEIVPIPVEIKDPKTGETKTVVLTKDEGIRPGTTFESLQKIKPAFLPHGDKSHAGNSSQLTDGGAAVLLMKRSTAQRLGQPILAKYVGATVAGLAPRIMGIGPSVAIPKLLGKFNLTIDDIDLVEINEAFASMAVYCMETLKIDHQKLNVRGGAIALGHPLGCTGARQIVTGLSECRRQKKKILLTSMCIGTGMGMAGLFVNEQNV</sequence>
<evidence type="ECO:0000256" key="1">
    <source>
        <dbReference type="ARBA" id="ARBA00001958"/>
    </source>
</evidence>
<evidence type="ECO:0000256" key="3">
    <source>
        <dbReference type="ARBA" id="ARBA00010982"/>
    </source>
</evidence>
<comment type="catalytic activity">
    <reaction evidence="7">
        <text>an acyl-CoA + acetyl-CoA = a 3-oxoacyl-CoA + CoA</text>
        <dbReference type="Rhea" id="RHEA:21564"/>
        <dbReference type="ChEBI" id="CHEBI:57287"/>
        <dbReference type="ChEBI" id="CHEBI:57288"/>
        <dbReference type="ChEBI" id="CHEBI:58342"/>
        <dbReference type="ChEBI" id="CHEBI:90726"/>
        <dbReference type="EC" id="2.3.1.16"/>
    </reaction>
</comment>
<feature type="domain" description="Thiolase N-terminal" evidence="10">
    <location>
        <begin position="30"/>
        <end position="284"/>
    </location>
</feature>
<dbReference type="Pfam" id="PF00108">
    <property type="entry name" value="Thiolase_N"/>
    <property type="match status" value="1"/>
</dbReference>
<keyword evidence="4 9" id="KW-0808">Transferase</keyword>
<evidence type="ECO:0000313" key="12">
    <source>
        <dbReference type="EMBL" id="EOA86170.1"/>
    </source>
</evidence>
<dbReference type="Proteomes" id="UP000016935">
    <property type="component" value="Unassembled WGS sequence"/>
</dbReference>
<gene>
    <name evidence="12" type="ORF">SETTUDRAFT_169282</name>
</gene>
<dbReference type="InterPro" id="IPR020616">
    <property type="entry name" value="Thiolase_N"/>
</dbReference>
<dbReference type="AlphaFoldDB" id="R0IME2"/>
<feature type="domain" description="Thiolase C-terminal" evidence="11">
    <location>
        <begin position="293"/>
        <end position="411"/>
    </location>
</feature>
<dbReference type="InterPro" id="IPR016039">
    <property type="entry name" value="Thiolase-like"/>
</dbReference>
<dbReference type="InterPro" id="IPR020615">
    <property type="entry name" value="Thiolase_acyl_enz_int_AS"/>
</dbReference>
<dbReference type="GO" id="GO:0003988">
    <property type="term" value="F:acetyl-CoA C-acyltransferase activity"/>
    <property type="evidence" value="ECO:0007669"/>
    <property type="project" value="UniProtKB-EC"/>
</dbReference>
<evidence type="ECO:0000256" key="7">
    <source>
        <dbReference type="ARBA" id="ARBA00047605"/>
    </source>
</evidence>
<dbReference type="Pfam" id="PF02803">
    <property type="entry name" value="Thiolase_C"/>
    <property type="match status" value="1"/>
</dbReference>
<evidence type="ECO:0000259" key="11">
    <source>
        <dbReference type="Pfam" id="PF02803"/>
    </source>
</evidence>
<comment type="pathway">
    <text evidence="2">Lipid metabolism; fatty acid metabolism.</text>
</comment>
<dbReference type="NCBIfam" id="TIGR01930">
    <property type="entry name" value="AcCoA-C-Actrans"/>
    <property type="match status" value="1"/>
</dbReference>
<accession>R0IME2</accession>
<dbReference type="RefSeq" id="XP_008026173.1">
    <property type="nucleotide sequence ID" value="XM_008027982.1"/>
</dbReference>
<comment type="cofactor">
    <cofactor evidence="1">
        <name>K(+)</name>
        <dbReference type="ChEBI" id="CHEBI:29103"/>
    </cofactor>
</comment>
<reference evidence="12 13" key="1">
    <citation type="journal article" date="2012" name="PLoS Pathog.">
        <title>Diverse lifestyles and strategies of plant pathogenesis encoded in the genomes of eighteen Dothideomycetes fungi.</title>
        <authorList>
            <person name="Ohm R.A."/>
            <person name="Feau N."/>
            <person name="Henrissat B."/>
            <person name="Schoch C.L."/>
            <person name="Horwitz B.A."/>
            <person name="Barry K.W."/>
            <person name="Condon B.J."/>
            <person name="Copeland A.C."/>
            <person name="Dhillon B."/>
            <person name="Glaser F."/>
            <person name="Hesse C.N."/>
            <person name="Kosti I."/>
            <person name="LaButti K."/>
            <person name="Lindquist E.A."/>
            <person name="Lucas S."/>
            <person name="Salamov A.A."/>
            <person name="Bradshaw R.E."/>
            <person name="Ciuffetti L."/>
            <person name="Hamelin R.C."/>
            <person name="Kema G.H.J."/>
            <person name="Lawrence C."/>
            <person name="Scott J.A."/>
            <person name="Spatafora J.W."/>
            <person name="Turgeon B.G."/>
            <person name="de Wit P.J.G.M."/>
            <person name="Zhong S."/>
            <person name="Goodwin S.B."/>
            <person name="Grigoriev I.V."/>
        </authorList>
    </citation>
    <scope>NUCLEOTIDE SEQUENCE [LARGE SCALE GENOMIC DNA]</scope>
    <source>
        <strain evidence="13">28A</strain>
    </source>
</reference>
<dbReference type="SUPFAM" id="SSF53901">
    <property type="entry name" value="Thiolase-like"/>
    <property type="match status" value="2"/>
</dbReference>
<dbReference type="InterPro" id="IPR002155">
    <property type="entry name" value="Thiolase"/>
</dbReference>
<dbReference type="PANTHER" id="PTHR43853">
    <property type="entry name" value="3-KETOACYL-COA THIOLASE, PEROXISOMAL"/>
    <property type="match status" value="1"/>
</dbReference>
<proteinExistence type="inferred from homology"/>
<dbReference type="GO" id="GO:0006635">
    <property type="term" value="P:fatty acid beta-oxidation"/>
    <property type="evidence" value="ECO:0007669"/>
    <property type="project" value="TreeGrafter"/>
</dbReference>
<keyword evidence="13" id="KW-1185">Reference proteome</keyword>
<dbReference type="STRING" id="671987.R0IME2"/>
<keyword evidence="5" id="KW-0630">Potassium</keyword>
<evidence type="ECO:0000259" key="10">
    <source>
        <dbReference type="Pfam" id="PF00108"/>
    </source>
</evidence>
<evidence type="ECO:0000313" key="13">
    <source>
        <dbReference type="Proteomes" id="UP000016935"/>
    </source>
</evidence>
<dbReference type="GeneID" id="19400853"/>
<dbReference type="HOGENOM" id="CLU_031026_1_1_1"/>
<keyword evidence="6 9" id="KW-0012">Acyltransferase</keyword>
<evidence type="ECO:0000256" key="9">
    <source>
        <dbReference type="RuleBase" id="RU003557"/>
    </source>
</evidence>
<dbReference type="GO" id="GO:0005777">
    <property type="term" value="C:peroxisome"/>
    <property type="evidence" value="ECO:0007669"/>
    <property type="project" value="TreeGrafter"/>
</dbReference>
<dbReference type="InterPro" id="IPR020617">
    <property type="entry name" value="Thiolase_C"/>
</dbReference>
<feature type="active site" description="Proton acceptor" evidence="8">
    <location>
        <position position="400"/>
    </location>
</feature>
<evidence type="ECO:0000256" key="5">
    <source>
        <dbReference type="ARBA" id="ARBA00022958"/>
    </source>
</evidence>